<keyword evidence="4" id="KW-0413">Isomerase</keyword>
<dbReference type="GO" id="GO:0006559">
    <property type="term" value="P:L-phenylalanine catabolic process"/>
    <property type="evidence" value="ECO:0007669"/>
    <property type="project" value="TreeGrafter"/>
</dbReference>
<dbReference type="Gene3D" id="1.20.1050.10">
    <property type="match status" value="1"/>
</dbReference>
<dbReference type="SUPFAM" id="SSF52833">
    <property type="entry name" value="Thioredoxin-like"/>
    <property type="match status" value="1"/>
</dbReference>
<dbReference type="GO" id="GO:0006749">
    <property type="term" value="P:glutathione metabolic process"/>
    <property type="evidence" value="ECO:0007669"/>
    <property type="project" value="TreeGrafter"/>
</dbReference>
<evidence type="ECO:0000259" key="2">
    <source>
        <dbReference type="PROSITE" id="PS50404"/>
    </source>
</evidence>
<dbReference type="PROSITE" id="PS50404">
    <property type="entry name" value="GST_NTER"/>
    <property type="match status" value="1"/>
</dbReference>
<dbReference type="SFLD" id="SFLDS00019">
    <property type="entry name" value="Glutathione_Transferase_(cytos"/>
    <property type="match status" value="1"/>
</dbReference>
<dbReference type="GO" id="GO:0016034">
    <property type="term" value="F:maleylacetoacetate isomerase activity"/>
    <property type="evidence" value="ECO:0007669"/>
    <property type="project" value="TreeGrafter"/>
</dbReference>
<name>A0A1M7JFY0_9RHOB</name>
<keyword evidence="4" id="KW-0670">Pyruvate</keyword>
<evidence type="ECO:0000256" key="1">
    <source>
        <dbReference type="ARBA" id="ARBA00010007"/>
    </source>
</evidence>
<dbReference type="EMBL" id="FRCB01000008">
    <property type="protein sequence ID" value="SHM51885.1"/>
    <property type="molecule type" value="Genomic_DNA"/>
</dbReference>
<dbReference type="PANTHER" id="PTHR42673:SF4">
    <property type="entry name" value="MALEYLACETOACETATE ISOMERASE"/>
    <property type="match status" value="1"/>
</dbReference>
<dbReference type="GO" id="GO:0005737">
    <property type="term" value="C:cytoplasm"/>
    <property type="evidence" value="ECO:0007669"/>
    <property type="project" value="InterPro"/>
</dbReference>
<dbReference type="InterPro" id="IPR036249">
    <property type="entry name" value="Thioredoxin-like_sf"/>
</dbReference>
<feature type="domain" description="GST C-terminal" evidence="3">
    <location>
        <begin position="91"/>
        <end position="218"/>
    </location>
</feature>
<dbReference type="PROSITE" id="PS50405">
    <property type="entry name" value="GST_CTER"/>
    <property type="match status" value="1"/>
</dbReference>
<dbReference type="SUPFAM" id="SSF47616">
    <property type="entry name" value="GST C-terminal domain-like"/>
    <property type="match status" value="1"/>
</dbReference>
<dbReference type="RefSeq" id="WP_149780392.1">
    <property type="nucleotide sequence ID" value="NZ_FRCB01000008.1"/>
</dbReference>
<dbReference type="GO" id="GO:0004364">
    <property type="term" value="F:glutathione transferase activity"/>
    <property type="evidence" value="ECO:0007669"/>
    <property type="project" value="TreeGrafter"/>
</dbReference>
<protein>
    <submittedName>
        <fullName evidence="4">Maleylacetoacetate isomerase/maleylpyruvate isomerase</fullName>
    </submittedName>
</protein>
<dbReference type="InterPro" id="IPR036282">
    <property type="entry name" value="Glutathione-S-Trfase_C_sf"/>
</dbReference>
<sequence>MTDPVPVLFSYYRSTAAYRVRIALNLKGVNYTIAPVNLLTGEHREAAFRELNPQGLVPIYRDGDLTLSQSMAIMEYIDEAFPDGLALLPQGVPERARVRAFCNVIAVDTHPLNNLRVLKYLEGELGIASGARMTWYRHWMAEGLAACEAMLHKAGPGAFCFGDVPSLADICLAGHMFNAERFDCPLGKFPRVVARHEVAMAHPAFQKAHPLRQPDCPG</sequence>
<comment type="similarity">
    <text evidence="1">Belongs to the GST superfamily. Zeta family.</text>
</comment>
<dbReference type="AlphaFoldDB" id="A0A1M7JFY0"/>
<dbReference type="NCBIfam" id="TIGR01262">
    <property type="entry name" value="maiA"/>
    <property type="match status" value="1"/>
</dbReference>
<dbReference type="Pfam" id="PF02798">
    <property type="entry name" value="GST_N"/>
    <property type="match status" value="1"/>
</dbReference>
<keyword evidence="5" id="KW-1185">Reference proteome</keyword>
<dbReference type="InterPro" id="IPR010987">
    <property type="entry name" value="Glutathione-S-Trfase_C-like"/>
</dbReference>
<feature type="domain" description="GST N-terminal" evidence="2">
    <location>
        <begin position="4"/>
        <end position="85"/>
    </location>
</feature>
<dbReference type="InterPro" id="IPR034333">
    <property type="entry name" value="GST_Zeta_N"/>
</dbReference>
<evidence type="ECO:0000259" key="3">
    <source>
        <dbReference type="PROSITE" id="PS50405"/>
    </source>
</evidence>
<organism evidence="4 5">
    <name type="scientific">Roseovarius litoreus</name>
    <dbReference type="NCBI Taxonomy" id="1155722"/>
    <lineage>
        <taxon>Bacteria</taxon>
        <taxon>Pseudomonadati</taxon>
        <taxon>Pseudomonadota</taxon>
        <taxon>Alphaproteobacteria</taxon>
        <taxon>Rhodobacterales</taxon>
        <taxon>Roseobacteraceae</taxon>
        <taxon>Roseovarius</taxon>
    </lineage>
</organism>
<evidence type="ECO:0000313" key="5">
    <source>
        <dbReference type="Proteomes" id="UP000322545"/>
    </source>
</evidence>
<proteinExistence type="inferred from homology"/>
<dbReference type="PANTHER" id="PTHR42673">
    <property type="entry name" value="MALEYLACETOACETATE ISOMERASE"/>
    <property type="match status" value="1"/>
</dbReference>
<dbReference type="InterPro" id="IPR005955">
    <property type="entry name" value="GST_Zeta"/>
</dbReference>
<dbReference type="Gene3D" id="3.40.30.10">
    <property type="entry name" value="Glutaredoxin"/>
    <property type="match status" value="1"/>
</dbReference>
<dbReference type="CDD" id="cd03042">
    <property type="entry name" value="GST_N_Zeta"/>
    <property type="match status" value="1"/>
</dbReference>
<dbReference type="CDD" id="cd03191">
    <property type="entry name" value="GST_C_Zeta"/>
    <property type="match status" value="1"/>
</dbReference>
<dbReference type="InterPro" id="IPR004045">
    <property type="entry name" value="Glutathione_S-Trfase_N"/>
</dbReference>
<gene>
    <name evidence="4" type="ORF">SAMN05443432_108170</name>
</gene>
<reference evidence="4 5" key="1">
    <citation type="submission" date="2016-11" db="EMBL/GenBank/DDBJ databases">
        <authorList>
            <person name="Varghese N."/>
            <person name="Submissions S."/>
        </authorList>
    </citation>
    <scope>NUCLEOTIDE SEQUENCE [LARGE SCALE GENOMIC DNA]</scope>
    <source>
        <strain evidence="4 5">DSM 28249</strain>
    </source>
</reference>
<accession>A0A1M7JFY0</accession>
<dbReference type="Proteomes" id="UP000322545">
    <property type="component" value="Unassembled WGS sequence"/>
</dbReference>
<dbReference type="SFLD" id="SFLDG00358">
    <property type="entry name" value="Main_(cytGST)"/>
    <property type="match status" value="1"/>
</dbReference>
<dbReference type="InterPro" id="IPR040079">
    <property type="entry name" value="Glutathione_S-Trfase"/>
</dbReference>
<dbReference type="InterPro" id="IPR034330">
    <property type="entry name" value="GST_Zeta_C"/>
</dbReference>
<evidence type="ECO:0000313" key="4">
    <source>
        <dbReference type="EMBL" id="SHM51885.1"/>
    </source>
</evidence>